<evidence type="ECO:0000256" key="2">
    <source>
        <dbReference type="ARBA" id="ARBA00022722"/>
    </source>
</evidence>
<evidence type="ECO:0000256" key="3">
    <source>
        <dbReference type="ARBA" id="ARBA00022801"/>
    </source>
</evidence>
<dbReference type="Proteomes" id="UP000426424">
    <property type="component" value="Chromosome"/>
</dbReference>
<dbReference type="InterPro" id="IPR022894">
    <property type="entry name" value="Oligoribonuclease"/>
</dbReference>
<dbReference type="Gene3D" id="3.30.420.10">
    <property type="entry name" value="Ribonuclease H-like superfamily/Ribonuclease H"/>
    <property type="match status" value="1"/>
</dbReference>
<evidence type="ECO:0000256" key="6">
    <source>
        <dbReference type="HAMAP-Rule" id="MF_00045"/>
    </source>
</evidence>
<dbReference type="RefSeq" id="WP_153974178.1">
    <property type="nucleotide sequence ID" value="NZ_CP039268.1"/>
</dbReference>
<dbReference type="OrthoDB" id="9801329at2"/>
<dbReference type="EC" id="3.1.-.-" evidence="6"/>
<dbReference type="GO" id="GO:0005737">
    <property type="term" value="C:cytoplasm"/>
    <property type="evidence" value="ECO:0007669"/>
    <property type="project" value="UniProtKB-SubCell"/>
</dbReference>
<dbReference type="SUPFAM" id="SSF53098">
    <property type="entry name" value="Ribonuclease H-like"/>
    <property type="match status" value="1"/>
</dbReference>
<comment type="similarity">
    <text evidence="1 6">Belongs to the oligoribonuclease family.</text>
</comment>
<keyword evidence="9" id="KW-1185">Reference proteome</keyword>
<reference evidence="8 9" key="1">
    <citation type="submission" date="2019-12" db="EMBL/GenBank/DDBJ databases">
        <title>The complete genome of the thermophilic, anoxygenic phototrophic gammaproteobacterium Thermochromatium tepidum.</title>
        <authorList>
            <person name="Sattley W.M."/>
            <person name="Swingley W.D."/>
            <person name="Burchell B.M."/>
            <person name="Gurbani S.A."/>
            <person name="Kujawa C.M."/>
            <person name="Nuccio D.A."/>
            <person name="Schladweiler J."/>
            <person name="Shaffer K.N."/>
            <person name="Stokes L.M."/>
            <person name="Touchman J.W."/>
            <person name="Blankenship R.E."/>
            <person name="Madigan M.T."/>
        </authorList>
    </citation>
    <scope>NUCLEOTIDE SEQUENCE [LARGE SCALE GENOMIC DNA]</scope>
    <source>
        <strain evidence="8 9">ATCC 43061</strain>
    </source>
</reference>
<dbReference type="EMBL" id="CP039268">
    <property type="protein sequence ID" value="QGU31979.1"/>
    <property type="molecule type" value="Genomic_DNA"/>
</dbReference>
<evidence type="ECO:0000256" key="1">
    <source>
        <dbReference type="ARBA" id="ARBA00009921"/>
    </source>
</evidence>
<evidence type="ECO:0000313" key="9">
    <source>
        <dbReference type="Proteomes" id="UP000426424"/>
    </source>
</evidence>
<dbReference type="PANTHER" id="PTHR11046">
    <property type="entry name" value="OLIGORIBONUCLEASE, MITOCHONDRIAL"/>
    <property type="match status" value="1"/>
</dbReference>
<dbReference type="FunFam" id="3.30.420.10:FF:000003">
    <property type="entry name" value="Oligoribonuclease"/>
    <property type="match status" value="1"/>
</dbReference>
<keyword evidence="2 6" id="KW-0540">Nuclease</keyword>
<evidence type="ECO:0000256" key="5">
    <source>
        <dbReference type="ARBA" id="ARBA00070964"/>
    </source>
</evidence>
<comment type="subcellular location">
    <subcellularLocation>
        <location evidence="6">Cytoplasm</location>
    </subcellularLocation>
</comment>
<dbReference type="GO" id="GO:0003676">
    <property type="term" value="F:nucleic acid binding"/>
    <property type="evidence" value="ECO:0007669"/>
    <property type="project" value="InterPro"/>
</dbReference>
<dbReference type="SMART" id="SM00479">
    <property type="entry name" value="EXOIII"/>
    <property type="match status" value="1"/>
</dbReference>
<dbReference type="Pfam" id="PF00929">
    <property type="entry name" value="RNase_T"/>
    <property type="match status" value="1"/>
</dbReference>
<comment type="function">
    <text evidence="6">3'-to-5' exoribonuclease specific for small oligoribonucleotides.</text>
</comment>
<evidence type="ECO:0000256" key="4">
    <source>
        <dbReference type="ARBA" id="ARBA00022839"/>
    </source>
</evidence>
<evidence type="ECO:0000259" key="7">
    <source>
        <dbReference type="SMART" id="SM00479"/>
    </source>
</evidence>
<dbReference type="InterPro" id="IPR036397">
    <property type="entry name" value="RNaseH_sf"/>
</dbReference>
<evidence type="ECO:0000313" key="8">
    <source>
        <dbReference type="EMBL" id="QGU31979.1"/>
    </source>
</evidence>
<dbReference type="GO" id="GO:0006259">
    <property type="term" value="P:DNA metabolic process"/>
    <property type="evidence" value="ECO:0007669"/>
    <property type="project" value="UniProtKB-ARBA"/>
</dbReference>
<protein>
    <recommendedName>
        <fullName evidence="5 6">Oligoribonuclease</fullName>
        <ecNumber evidence="6">3.1.-.-</ecNumber>
    </recommendedName>
</protein>
<dbReference type="InterPro" id="IPR013520">
    <property type="entry name" value="Ribonucl_H"/>
</dbReference>
<dbReference type="HAMAP" id="MF_00045">
    <property type="entry name" value="Oligoribonuclease"/>
    <property type="match status" value="1"/>
</dbReference>
<feature type="active site" evidence="6">
    <location>
        <position position="129"/>
    </location>
</feature>
<gene>
    <name evidence="6" type="primary">orn</name>
    <name evidence="8" type="ORF">E6P07_02650</name>
</gene>
<feature type="domain" description="Exonuclease" evidence="7">
    <location>
        <begin position="7"/>
        <end position="180"/>
    </location>
</feature>
<dbReference type="KEGG" id="ttp:E6P07_02650"/>
<dbReference type="CDD" id="cd06135">
    <property type="entry name" value="Orn"/>
    <property type="match status" value="1"/>
</dbReference>
<dbReference type="NCBIfam" id="NF003765">
    <property type="entry name" value="PRK05359.1"/>
    <property type="match status" value="1"/>
</dbReference>
<keyword evidence="4 6" id="KW-0269">Exonuclease</keyword>
<keyword evidence="6" id="KW-0963">Cytoplasm</keyword>
<dbReference type="InterPro" id="IPR012337">
    <property type="entry name" value="RNaseH-like_sf"/>
</dbReference>
<dbReference type="GO" id="GO:0000175">
    <property type="term" value="F:3'-5'-RNA exonuclease activity"/>
    <property type="evidence" value="ECO:0007669"/>
    <property type="project" value="InterPro"/>
</dbReference>
<dbReference type="AlphaFoldDB" id="A0A6I6EAM7"/>
<sequence>MGKSEHNLIWIDLEMTGLDPECDRILEIATLITDSQLEVVAEGPVIAIHQDESILAGLDDWNREHHGASGLLERVHLSHYSVGDAETATLDFVARYVPAGVSPLCGNSICQDRRFLARWMPRLEAYCHYRNLDVSTLKILAQRWAPRVLDGFKKKSRHLALEDIRESIGELRHYRAHFLRLD</sequence>
<dbReference type="PANTHER" id="PTHR11046:SF0">
    <property type="entry name" value="OLIGORIBONUCLEASE, MITOCHONDRIAL"/>
    <property type="match status" value="1"/>
</dbReference>
<organism evidence="8 9">
    <name type="scientific">Thermochromatium tepidum ATCC 43061</name>
    <dbReference type="NCBI Taxonomy" id="316276"/>
    <lineage>
        <taxon>Bacteria</taxon>
        <taxon>Pseudomonadati</taxon>
        <taxon>Pseudomonadota</taxon>
        <taxon>Gammaproteobacteria</taxon>
        <taxon>Chromatiales</taxon>
        <taxon>Chromatiaceae</taxon>
        <taxon>Thermochromatium</taxon>
    </lineage>
</organism>
<proteinExistence type="inferred from homology"/>
<name>A0A6I6EAM7_THETI</name>
<accession>A0A6I6EAM7</accession>
<keyword evidence="3 6" id="KW-0378">Hydrolase</keyword>